<evidence type="ECO:0000313" key="1">
    <source>
        <dbReference type="EMBL" id="KAI0055889.1"/>
    </source>
</evidence>
<sequence length="157" mass="17123">MSSTKNSSVAVGDGGDRAAKRRRLLDENDGERTEPVVHRSADLWLNDGNIIKTCSKAAPAVHTMFKVHKSVLVLHCAAFSALFDAGPQAALDAASEHYDGLPVMALTDEPDDVRDNLKALYYPQDTLRHLSPLMPYYTRGWRGVAAQHAGVIRLAAK</sequence>
<organism evidence="1 2">
    <name type="scientific">Artomyces pyxidatus</name>
    <dbReference type="NCBI Taxonomy" id="48021"/>
    <lineage>
        <taxon>Eukaryota</taxon>
        <taxon>Fungi</taxon>
        <taxon>Dikarya</taxon>
        <taxon>Basidiomycota</taxon>
        <taxon>Agaricomycotina</taxon>
        <taxon>Agaricomycetes</taxon>
        <taxon>Russulales</taxon>
        <taxon>Auriscalpiaceae</taxon>
        <taxon>Artomyces</taxon>
    </lineage>
</organism>
<proteinExistence type="predicted"/>
<dbReference type="EMBL" id="MU277276">
    <property type="protein sequence ID" value="KAI0055889.1"/>
    <property type="molecule type" value="Genomic_DNA"/>
</dbReference>
<reference evidence="1" key="1">
    <citation type="submission" date="2021-03" db="EMBL/GenBank/DDBJ databases">
        <authorList>
            <consortium name="DOE Joint Genome Institute"/>
            <person name="Ahrendt S."/>
            <person name="Looney B.P."/>
            <person name="Miyauchi S."/>
            <person name="Morin E."/>
            <person name="Drula E."/>
            <person name="Courty P.E."/>
            <person name="Chicoki N."/>
            <person name="Fauchery L."/>
            <person name="Kohler A."/>
            <person name="Kuo A."/>
            <person name="Labutti K."/>
            <person name="Pangilinan J."/>
            <person name="Lipzen A."/>
            <person name="Riley R."/>
            <person name="Andreopoulos W."/>
            <person name="He G."/>
            <person name="Johnson J."/>
            <person name="Barry K.W."/>
            <person name="Grigoriev I.V."/>
            <person name="Nagy L."/>
            <person name="Hibbett D."/>
            <person name="Henrissat B."/>
            <person name="Matheny P.B."/>
            <person name="Labbe J."/>
            <person name="Martin F."/>
        </authorList>
    </citation>
    <scope>NUCLEOTIDE SEQUENCE</scope>
    <source>
        <strain evidence="1">HHB10654</strain>
    </source>
</reference>
<reference evidence="1" key="2">
    <citation type="journal article" date="2022" name="New Phytol.">
        <title>Evolutionary transition to the ectomycorrhizal habit in the genomes of a hyperdiverse lineage of mushroom-forming fungi.</title>
        <authorList>
            <person name="Looney B."/>
            <person name="Miyauchi S."/>
            <person name="Morin E."/>
            <person name="Drula E."/>
            <person name="Courty P.E."/>
            <person name="Kohler A."/>
            <person name="Kuo A."/>
            <person name="LaButti K."/>
            <person name="Pangilinan J."/>
            <person name="Lipzen A."/>
            <person name="Riley R."/>
            <person name="Andreopoulos W."/>
            <person name="He G."/>
            <person name="Johnson J."/>
            <person name="Nolan M."/>
            <person name="Tritt A."/>
            <person name="Barry K.W."/>
            <person name="Grigoriev I.V."/>
            <person name="Nagy L.G."/>
            <person name="Hibbett D."/>
            <person name="Henrissat B."/>
            <person name="Matheny P.B."/>
            <person name="Labbe J."/>
            <person name="Martin F.M."/>
        </authorList>
    </citation>
    <scope>NUCLEOTIDE SEQUENCE</scope>
    <source>
        <strain evidence="1">HHB10654</strain>
    </source>
</reference>
<accession>A0ACB8SHN4</accession>
<name>A0ACB8SHN4_9AGAM</name>
<comment type="caution">
    <text evidence="1">The sequence shown here is derived from an EMBL/GenBank/DDBJ whole genome shotgun (WGS) entry which is preliminary data.</text>
</comment>
<keyword evidence="2" id="KW-1185">Reference proteome</keyword>
<gene>
    <name evidence="1" type="ORF">BV25DRAFT_1995960</name>
</gene>
<protein>
    <submittedName>
        <fullName evidence="1">Uncharacterized protein</fullName>
    </submittedName>
</protein>
<dbReference type="Proteomes" id="UP000814140">
    <property type="component" value="Unassembled WGS sequence"/>
</dbReference>
<evidence type="ECO:0000313" key="2">
    <source>
        <dbReference type="Proteomes" id="UP000814140"/>
    </source>
</evidence>